<sequence>MMAVGMMVIGMMATGMMMVPDRIDPVQTFRYTIRLRVIGYQHFGTSNNTHNCSERVVHSQEPANRGRNHRMRKRK</sequence>
<accession>A0A6A3V7N4</accession>
<dbReference type="EMBL" id="QXGB01006817">
    <property type="protein sequence ID" value="KAE9160156.1"/>
    <property type="molecule type" value="Genomic_DNA"/>
</dbReference>
<feature type="signal peptide" evidence="2">
    <location>
        <begin position="1"/>
        <end position="18"/>
    </location>
</feature>
<feature type="chain" id="PRO_5025469775" description="Secreted protein" evidence="2">
    <location>
        <begin position="19"/>
        <end position="75"/>
    </location>
</feature>
<keyword evidence="2" id="KW-0732">Signal</keyword>
<dbReference type="Proteomes" id="UP000433483">
    <property type="component" value="Unassembled WGS sequence"/>
</dbReference>
<evidence type="ECO:0000313" key="3">
    <source>
        <dbReference type="EMBL" id="KAE9160156.1"/>
    </source>
</evidence>
<name>A0A6A3V7N4_9STRA</name>
<dbReference type="AlphaFoldDB" id="A0A6A3V7N4"/>
<keyword evidence="4" id="KW-1185">Reference proteome</keyword>
<evidence type="ECO:0008006" key="5">
    <source>
        <dbReference type="Google" id="ProtNLM"/>
    </source>
</evidence>
<comment type="caution">
    <text evidence="3">The sequence shown here is derived from an EMBL/GenBank/DDBJ whole genome shotgun (WGS) entry which is preliminary data.</text>
</comment>
<evidence type="ECO:0000313" key="4">
    <source>
        <dbReference type="Proteomes" id="UP000433483"/>
    </source>
</evidence>
<proteinExistence type="predicted"/>
<feature type="compositionally biased region" description="Basic residues" evidence="1">
    <location>
        <begin position="66"/>
        <end position="75"/>
    </location>
</feature>
<feature type="region of interest" description="Disordered" evidence="1">
    <location>
        <begin position="44"/>
        <end position="75"/>
    </location>
</feature>
<evidence type="ECO:0000256" key="2">
    <source>
        <dbReference type="SAM" id="SignalP"/>
    </source>
</evidence>
<evidence type="ECO:0000256" key="1">
    <source>
        <dbReference type="SAM" id="MobiDB-lite"/>
    </source>
</evidence>
<organism evidence="3 4">
    <name type="scientific">Phytophthora fragariae</name>
    <dbReference type="NCBI Taxonomy" id="53985"/>
    <lineage>
        <taxon>Eukaryota</taxon>
        <taxon>Sar</taxon>
        <taxon>Stramenopiles</taxon>
        <taxon>Oomycota</taxon>
        <taxon>Peronosporomycetes</taxon>
        <taxon>Peronosporales</taxon>
        <taxon>Peronosporaceae</taxon>
        <taxon>Phytophthora</taxon>
    </lineage>
</organism>
<gene>
    <name evidence="3" type="ORF">PF005_g31762</name>
</gene>
<reference evidence="3 4" key="1">
    <citation type="submission" date="2018-08" db="EMBL/GenBank/DDBJ databases">
        <title>Genomic investigation of the strawberry pathogen Phytophthora fragariae indicates pathogenicity is determined by transcriptional variation in three key races.</title>
        <authorList>
            <person name="Adams T.M."/>
            <person name="Armitage A.D."/>
            <person name="Sobczyk M.K."/>
            <person name="Bates H.J."/>
            <person name="Dunwell J.M."/>
            <person name="Nellist C.F."/>
            <person name="Harrison R.J."/>
        </authorList>
    </citation>
    <scope>NUCLEOTIDE SEQUENCE [LARGE SCALE GENOMIC DNA]</scope>
    <source>
        <strain evidence="3 4">NOV-27</strain>
    </source>
</reference>
<protein>
    <recommendedName>
        <fullName evidence="5">Secreted protein</fullName>
    </recommendedName>
</protein>
<dbReference type="OrthoDB" id="10608116at2759"/>